<sequence>MSDIDRLQISANISKLMAETMKISAETSKIQAEQKYYPAVAFGAIVVSALGVAAAIIVKLL</sequence>
<keyword evidence="1" id="KW-1133">Transmembrane helix</keyword>
<keyword evidence="1" id="KW-0812">Transmembrane</keyword>
<evidence type="ECO:0000256" key="1">
    <source>
        <dbReference type="SAM" id="Phobius"/>
    </source>
</evidence>
<gene>
    <name evidence="2" type="ORF">HBF25_14520</name>
</gene>
<keyword evidence="3" id="KW-1185">Reference proteome</keyword>
<proteinExistence type="predicted"/>
<name>A0A7X5ZJC8_9GAMM</name>
<feature type="transmembrane region" description="Helical" evidence="1">
    <location>
        <begin position="36"/>
        <end position="58"/>
    </location>
</feature>
<organism evidence="2 3">
    <name type="scientific">Luteibacter anthropi</name>
    <dbReference type="NCBI Taxonomy" id="564369"/>
    <lineage>
        <taxon>Bacteria</taxon>
        <taxon>Pseudomonadati</taxon>
        <taxon>Pseudomonadota</taxon>
        <taxon>Gammaproteobacteria</taxon>
        <taxon>Lysobacterales</taxon>
        <taxon>Rhodanobacteraceae</taxon>
        <taxon>Luteibacter</taxon>
    </lineage>
</organism>
<dbReference type="AlphaFoldDB" id="A0A7X5ZJC8"/>
<comment type="caution">
    <text evidence="2">The sequence shown here is derived from an EMBL/GenBank/DDBJ whole genome shotgun (WGS) entry which is preliminary data.</text>
</comment>
<keyword evidence="1" id="KW-0472">Membrane</keyword>
<evidence type="ECO:0000313" key="3">
    <source>
        <dbReference type="Proteomes" id="UP000490980"/>
    </source>
</evidence>
<reference evidence="2 3" key="1">
    <citation type="submission" date="2020-03" db="EMBL/GenBank/DDBJ databases">
        <authorList>
            <person name="Lai Q."/>
        </authorList>
    </citation>
    <scope>NUCLEOTIDE SEQUENCE [LARGE SCALE GENOMIC DNA]</scope>
    <source>
        <strain evidence="2 3">CCUG 25036</strain>
    </source>
</reference>
<evidence type="ECO:0000313" key="2">
    <source>
        <dbReference type="EMBL" id="NII07596.1"/>
    </source>
</evidence>
<dbReference type="EMBL" id="JAARLZ010000007">
    <property type="protein sequence ID" value="NII07596.1"/>
    <property type="molecule type" value="Genomic_DNA"/>
</dbReference>
<dbReference type="Proteomes" id="UP000490980">
    <property type="component" value="Unassembled WGS sequence"/>
</dbReference>
<protein>
    <submittedName>
        <fullName evidence="2">Uncharacterized protein</fullName>
    </submittedName>
</protein>
<accession>A0A7X5ZJC8</accession>